<dbReference type="EMBL" id="CP021434">
    <property type="protein sequence ID" value="ARU59659.1"/>
    <property type="molecule type" value="Genomic_DNA"/>
</dbReference>
<accession>A0A1Y0IHT9</accession>
<dbReference type="InterPro" id="IPR014199">
    <property type="entry name" value="Spore_YtxC"/>
</dbReference>
<dbReference type="AlphaFoldDB" id="A0A1Y0IHT9"/>
<protein>
    <recommendedName>
        <fullName evidence="3">Sporulation protein YtxC</fullName>
    </recommendedName>
</protein>
<name>A0A1Y0IHT9_9BACL</name>
<dbReference type="Pfam" id="PF08812">
    <property type="entry name" value="YtxC"/>
    <property type="match status" value="1"/>
</dbReference>
<reference evidence="2" key="1">
    <citation type="submission" date="2017-05" db="EMBL/GenBank/DDBJ databases">
        <authorList>
            <person name="Sung H."/>
        </authorList>
    </citation>
    <scope>NUCLEOTIDE SEQUENCE [LARGE SCALE GENOMIC DNA]</scope>
    <source>
        <strain evidence="2">AR23208</strain>
    </source>
</reference>
<dbReference type="Proteomes" id="UP000195437">
    <property type="component" value="Chromosome"/>
</dbReference>
<proteinExistence type="predicted"/>
<organism evidence="1 2">
    <name type="scientific">Tumebacillus avium</name>
    <dbReference type="NCBI Taxonomy" id="1903704"/>
    <lineage>
        <taxon>Bacteria</taxon>
        <taxon>Bacillati</taxon>
        <taxon>Bacillota</taxon>
        <taxon>Bacilli</taxon>
        <taxon>Bacillales</taxon>
        <taxon>Alicyclobacillaceae</taxon>
        <taxon>Tumebacillus</taxon>
    </lineage>
</organism>
<dbReference type="KEGG" id="tum:CBW65_00315"/>
<sequence>MRLKKLTIGAEKYAEELCACLERARERLWEEHGIRLNGEQFSRGRYTFYTYRVSGTSEGIEDNCTGTAMVALAEGIAEFITDVWERYELQRIVASDFYYYGSDEVEYLADSAVNMLAGLLGPDGKPLRAQHIALSVLEQFSQGHEILIEGLLRFRMQSLQEDLHRVALQSIDEYLMDLEYQEFVKILRYFLDVQEPRLPLLHMVYLDENTTRLFNAEGKPIEPGDITEPVVEDMLMSTLINLAPEKLHIHAAGESLPPLVETVTKIFAGKTVVCRGCPLCHTVHQWEDLPAQKATDQ</sequence>
<keyword evidence="2" id="KW-1185">Reference proteome</keyword>
<evidence type="ECO:0000313" key="1">
    <source>
        <dbReference type="EMBL" id="ARU59659.1"/>
    </source>
</evidence>
<evidence type="ECO:0008006" key="3">
    <source>
        <dbReference type="Google" id="ProtNLM"/>
    </source>
</evidence>
<gene>
    <name evidence="1" type="ORF">CBW65_00315</name>
</gene>
<evidence type="ECO:0000313" key="2">
    <source>
        <dbReference type="Proteomes" id="UP000195437"/>
    </source>
</evidence>